<comment type="caution">
    <text evidence="2">The sequence shown here is derived from an EMBL/GenBank/DDBJ whole genome shotgun (WGS) entry which is preliminary data.</text>
</comment>
<dbReference type="PANTHER" id="PTHR40032:SF1">
    <property type="entry name" value="EXPORTED PROTEIN"/>
    <property type="match status" value="1"/>
</dbReference>
<name>A0A848ERE6_MEGEL</name>
<gene>
    <name evidence="2" type="ORF">HG933_01405</name>
</gene>
<organism evidence="2 3">
    <name type="scientific">Megasphaera elsdenii</name>
    <dbReference type="NCBI Taxonomy" id="907"/>
    <lineage>
        <taxon>Bacteria</taxon>
        <taxon>Bacillati</taxon>
        <taxon>Bacillota</taxon>
        <taxon>Negativicutes</taxon>
        <taxon>Veillonellales</taxon>
        <taxon>Veillonellaceae</taxon>
        <taxon>Megasphaera</taxon>
    </lineage>
</organism>
<evidence type="ECO:0000259" key="1">
    <source>
        <dbReference type="Pfam" id="PF12671"/>
    </source>
</evidence>
<dbReference type="EMBL" id="JABBJH010000001">
    <property type="protein sequence ID" value="NMK38060.1"/>
    <property type="molecule type" value="Genomic_DNA"/>
</dbReference>
<dbReference type="Proteomes" id="UP000536773">
    <property type="component" value="Unassembled WGS sequence"/>
</dbReference>
<dbReference type="AlphaFoldDB" id="A0A848ERE6"/>
<dbReference type="Pfam" id="PF12671">
    <property type="entry name" value="Amidase_6"/>
    <property type="match status" value="1"/>
</dbReference>
<accession>A0A848ERE6</accession>
<sequence length="145" mass="16751">MATLNRSKVLEYVDKYWNRRNNQFFDYGESDCTNFVSQCWNYAGIPQTNNWKPYDVLTGRFGGTPSWTVVDDFANYMVNNGIAKIKWSSTEAKVGDIIQFYNEARGGWYHSGIVSKFDTTYGLCYGSSRVCQEFCVFSLAHHILR</sequence>
<dbReference type="PANTHER" id="PTHR40032">
    <property type="entry name" value="EXPORTED PROTEIN-RELATED"/>
    <property type="match status" value="1"/>
</dbReference>
<feature type="domain" description="Putative amidase" evidence="1">
    <location>
        <begin position="5"/>
        <end position="119"/>
    </location>
</feature>
<reference evidence="2 3" key="1">
    <citation type="submission" date="2020-04" db="EMBL/GenBank/DDBJ databases">
        <authorList>
            <person name="Hitch T.C.A."/>
            <person name="Wylensek D."/>
            <person name="Clavel T."/>
        </authorList>
    </citation>
    <scope>NUCLEOTIDE SEQUENCE [LARGE SCALE GENOMIC DNA]</scope>
    <source>
        <strain evidence="2 3">WCA-386-APC-2A</strain>
    </source>
</reference>
<proteinExistence type="predicted"/>
<evidence type="ECO:0000313" key="3">
    <source>
        <dbReference type="Proteomes" id="UP000536773"/>
    </source>
</evidence>
<dbReference type="InterPro" id="IPR024301">
    <property type="entry name" value="Amidase_6"/>
</dbReference>
<dbReference type="RefSeq" id="WP_169013014.1">
    <property type="nucleotide sequence ID" value="NZ_JABBJH010000001.1"/>
</dbReference>
<protein>
    <recommendedName>
        <fullName evidence="1">Putative amidase domain-containing protein</fullName>
    </recommendedName>
</protein>
<evidence type="ECO:0000313" key="2">
    <source>
        <dbReference type="EMBL" id="NMK38060.1"/>
    </source>
</evidence>